<reference evidence="2" key="1">
    <citation type="journal article" date="2013" name="J. Plant Res.">
        <title>Effect of fungi and light on seed germination of three Opuntia species from semiarid lands of central Mexico.</title>
        <authorList>
            <person name="Delgado-Sanchez P."/>
            <person name="Jimenez-Bremont J.F."/>
            <person name="Guerrero-Gonzalez Mde L."/>
            <person name="Flores J."/>
        </authorList>
    </citation>
    <scope>NUCLEOTIDE SEQUENCE</scope>
    <source>
        <tissue evidence="2">Cladode</tissue>
    </source>
</reference>
<dbReference type="PANTHER" id="PTHR37381">
    <property type="entry name" value="PENTATRICOPEPTIDE REPEAT (PPR) SUPERFAMILY PROTEIN"/>
    <property type="match status" value="1"/>
</dbReference>
<sequence length="158" mass="16620">MALKLGSPFFLFHPSPLFSSNSYTHENLSFLFLRRNLEPSSSSSLSFPNTSAIGAPRASVSGTPKNGVADEQGESSSTNLELDDEVISRASMLKDAGQVLELIAATSTGNGEGGVVKCSDCRRIISAALRANNSDLALSVLAAIRSSSFDHGPLHFSS</sequence>
<feature type="region of interest" description="Disordered" evidence="1">
    <location>
        <begin position="54"/>
        <end position="80"/>
    </location>
</feature>
<dbReference type="PANTHER" id="PTHR37381:SF1">
    <property type="entry name" value="PENTATRICOPEPTIDE REPEAT (PPR) SUPERFAMILY PROTEIN"/>
    <property type="match status" value="1"/>
</dbReference>
<dbReference type="AlphaFoldDB" id="A0A7C9ERT9"/>
<evidence type="ECO:0000313" key="2">
    <source>
        <dbReference type="EMBL" id="MBA4671345.1"/>
    </source>
</evidence>
<protein>
    <submittedName>
        <fullName evidence="2">Uncharacterized protein</fullName>
    </submittedName>
</protein>
<dbReference type="EMBL" id="GISG01250668">
    <property type="protein sequence ID" value="MBA4671345.1"/>
    <property type="molecule type" value="Transcribed_RNA"/>
</dbReference>
<organism evidence="2">
    <name type="scientific">Opuntia streptacantha</name>
    <name type="common">Prickly pear cactus</name>
    <name type="synonym">Opuntia cardona</name>
    <dbReference type="NCBI Taxonomy" id="393608"/>
    <lineage>
        <taxon>Eukaryota</taxon>
        <taxon>Viridiplantae</taxon>
        <taxon>Streptophyta</taxon>
        <taxon>Embryophyta</taxon>
        <taxon>Tracheophyta</taxon>
        <taxon>Spermatophyta</taxon>
        <taxon>Magnoliopsida</taxon>
        <taxon>eudicotyledons</taxon>
        <taxon>Gunneridae</taxon>
        <taxon>Pentapetalae</taxon>
        <taxon>Caryophyllales</taxon>
        <taxon>Cactineae</taxon>
        <taxon>Cactaceae</taxon>
        <taxon>Opuntioideae</taxon>
        <taxon>Opuntia</taxon>
    </lineage>
</organism>
<accession>A0A7C9ERT9</accession>
<reference evidence="2" key="2">
    <citation type="submission" date="2020-07" db="EMBL/GenBank/DDBJ databases">
        <authorList>
            <person name="Vera ALvarez R."/>
            <person name="Arias-Moreno D.M."/>
            <person name="Jimenez-Jacinto V."/>
            <person name="Jimenez-Bremont J.F."/>
            <person name="Swaminathan K."/>
            <person name="Moose S.P."/>
            <person name="Guerrero-Gonzalez M.L."/>
            <person name="Marino-Ramirez L."/>
            <person name="Landsman D."/>
            <person name="Rodriguez-Kessler M."/>
            <person name="Delgado-Sanchez P."/>
        </authorList>
    </citation>
    <scope>NUCLEOTIDE SEQUENCE</scope>
    <source>
        <tissue evidence="2">Cladode</tissue>
    </source>
</reference>
<proteinExistence type="predicted"/>
<evidence type="ECO:0000256" key="1">
    <source>
        <dbReference type="SAM" id="MobiDB-lite"/>
    </source>
</evidence>
<name>A0A7C9ERT9_OPUST</name>